<evidence type="ECO:0000256" key="5">
    <source>
        <dbReference type="ARBA" id="ARBA00023239"/>
    </source>
</evidence>
<gene>
    <name evidence="7" type="primary">hisF_1</name>
    <name evidence="7" type="ORF">GALL_00060</name>
</gene>
<organism evidence="7">
    <name type="scientific">mine drainage metagenome</name>
    <dbReference type="NCBI Taxonomy" id="410659"/>
    <lineage>
        <taxon>unclassified sequences</taxon>
        <taxon>metagenomes</taxon>
        <taxon>ecological metagenomes</taxon>
    </lineage>
</organism>
<dbReference type="PANTHER" id="PTHR21235:SF2">
    <property type="entry name" value="IMIDAZOLE GLYCEROL PHOSPHATE SYNTHASE HISHF"/>
    <property type="match status" value="1"/>
</dbReference>
<proteinExistence type="predicted"/>
<keyword evidence="3" id="KW-0028">Amino-acid biosynthesis</keyword>
<comment type="catalytic activity">
    <reaction evidence="6">
        <text>5-[(5-phospho-1-deoxy-D-ribulos-1-ylimino)methylamino]-1-(5-phospho-beta-D-ribosyl)imidazole-4-carboxamide + L-glutamine = D-erythro-1-(imidazol-4-yl)glycerol 3-phosphate + 5-amino-1-(5-phospho-beta-D-ribosyl)imidazole-4-carboxamide + L-glutamate + H(+)</text>
        <dbReference type="Rhea" id="RHEA:24793"/>
        <dbReference type="ChEBI" id="CHEBI:15378"/>
        <dbReference type="ChEBI" id="CHEBI:29985"/>
        <dbReference type="ChEBI" id="CHEBI:58278"/>
        <dbReference type="ChEBI" id="CHEBI:58359"/>
        <dbReference type="ChEBI" id="CHEBI:58475"/>
        <dbReference type="ChEBI" id="CHEBI:58525"/>
        <dbReference type="EC" id="4.3.2.10"/>
    </reaction>
</comment>
<name>A0A1J5TE05_9ZZZZ</name>
<dbReference type="InterPro" id="IPR004651">
    <property type="entry name" value="HisF"/>
</dbReference>
<comment type="pathway">
    <text evidence="1">Amino-acid biosynthesis; L-histidine biosynthesis; L-histidine from 5-phospho-alpha-D-ribose 1-diphosphate: step 5/9.</text>
</comment>
<keyword evidence="5 7" id="KW-0456">Lyase</keyword>
<dbReference type="EMBL" id="MLJW01000001">
    <property type="protein sequence ID" value="OIR19127.1"/>
    <property type="molecule type" value="Genomic_DNA"/>
</dbReference>
<accession>A0A1J5TE05</accession>
<dbReference type="UniPathway" id="UPA00031">
    <property type="reaction ID" value="UER00010"/>
</dbReference>
<dbReference type="GO" id="GO:0000105">
    <property type="term" value="P:L-histidine biosynthetic process"/>
    <property type="evidence" value="ECO:0007669"/>
    <property type="project" value="UniProtKB-UniPathway"/>
</dbReference>
<dbReference type="SUPFAM" id="SSF51366">
    <property type="entry name" value="Ribulose-phoshate binding barrel"/>
    <property type="match status" value="1"/>
</dbReference>
<dbReference type="GO" id="GO:0000107">
    <property type="term" value="F:imidazoleglycerol-phosphate synthase activity"/>
    <property type="evidence" value="ECO:0007669"/>
    <property type="project" value="InterPro"/>
</dbReference>
<dbReference type="PANTHER" id="PTHR21235">
    <property type="entry name" value="IMIDAZOLE GLYCEROL PHOSPHATE SYNTHASE SUBUNIT HISF/H IGP SYNTHASE SUBUNIT HISF/H"/>
    <property type="match status" value="1"/>
</dbReference>
<dbReference type="Pfam" id="PF00977">
    <property type="entry name" value="His_biosynth"/>
    <property type="match status" value="1"/>
</dbReference>
<evidence type="ECO:0000256" key="4">
    <source>
        <dbReference type="ARBA" id="ARBA00023102"/>
    </source>
</evidence>
<comment type="caution">
    <text evidence="7">The sequence shown here is derived from an EMBL/GenBank/DDBJ whole genome shotgun (WGS) entry which is preliminary data.</text>
</comment>
<evidence type="ECO:0000256" key="1">
    <source>
        <dbReference type="ARBA" id="ARBA00005091"/>
    </source>
</evidence>
<dbReference type="AlphaFoldDB" id="A0A1J5TE05"/>
<evidence type="ECO:0000313" key="7">
    <source>
        <dbReference type="EMBL" id="OIR19127.1"/>
    </source>
</evidence>
<dbReference type="InterPro" id="IPR011060">
    <property type="entry name" value="RibuloseP-bd_barrel"/>
</dbReference>
<evidence type="ECO:0000256" key="3">
    <source>
        <dbReference type="ARBA" id="ARBA00022605"/>
    </source>
</evidence>
<evidence type="ECO:0000256" key="6">
    <source>
        <dbReference type="ARBA" id="ARBA00047838"/>
    </source>
</evidence>
<protein>
    <recommendedName>
        <fullName evidence="2">imidazole glycerol-phosphate synthase</fullName>
        <ecNumber evidence="2">4.3.2.10</ecNumber>
    </recommendedName>
</protein>
<dbReference type="InterPro" id="IPR013785">
    <property type="entry name" value="Aldolase_TIM"/>
</dbReference>
<dbReference type="EC" id="4.3.2.10" evidence="2"/>
<keyword evidence="4" id="KW-0368">Histidine biosynthesis</keyword>
<reference evidence="7" key="1">
    <citation type="submission" date="2016-10" db="EMBL/GenBank/DDBJ databases">
        <title>Sequence of Gallionella enrichment culture.</title>
        <authorList>
            <person name="Poehlein A."/>
            <person name="Muehling M."/>
            <person name="Daniel R."/>
        </authorList>
    </citation>
    <scope>NUCLEOTIDE SEQUENCE</scope>
</reference>
<dbReference type="Gene3D" id="3.20.20.70">
    <property type="entry name" value="Aldolase class I"/>
    <property type="match status" value="1"/>
</dbReference>
<dbReference type="CDD" id="cd04731">
    <property type="entry name" value="HisF"/>
    <property type="match status" value="1"/>
</dbReference>
<dbReference type="GO" id="GO:0016829">
    <property type="term" value="F:lyase activity"/>
    <property type="evidence" value="ECO:0007669"/>
    <property type="project" value="UniProtKB-KW"/>
</dbReference>
<dbReference type="InterPro" id="IPR006062">
    <property type="entry name" value="His_biosynth"/>
</dbReference>
<sequence length="266" mass="29052">MLKKRLIAVLILRDGQVVQSVRFKHTNVIHYDAVHAMEAFNKWAVDEIVILNVSRNLVSRDKFAEIVERISSHCFVPLAAGGWIDNEDYAQRLLRSGADKLVINTAVADDPQLVSRLALRYGRQCIVASMDVKRDAAGVPQIAVDRGSRIIDVAPEEWARKAVELGAGEIFFNSVDHDGARKGYDLESIKKVCDAVPVPVIAFGGVFTWNHLVEGINAGASAVAVANLFHYTEQSTRKAKSFLANAGVLVRQQGQSLAPAKPGLSV</sequence>
<dbReference type="InterPro" id="IPR050064">
    <property type="entry name" value="IGPS_HisA/HisF"/>
</dbReference>
<evidence type="ECO:0000256" key="2">
    <source>
        <dbReference type="ARBA" id="ARBA00012809"/>
    </source>
</evidence>